<sequence>MARYQERFPGKSQAFLIRSAAGSDAEKLIAYMVQVNQETTFLSMEPGEFEASYPVEKEASYLDSIAQSQDRQLLIAVTPDGEIAGNCRCEYPGDRRRLRHTAVLDISVRKDYWRQGLGRRLMEIQENWCRSQGVEKLCLEVDTANLPAIGLYLRQGFTVEGALRNQVKLADGSYRDLYVMGKFLDR</sequence>
<organism evidence="4 5">
    <name type="scientific">Candidatus Acutalibacter ornithocaccae</name>
    <dbReference type="NCBI Taxonomy" id="2838416"/>
    <lineage>
        <taxon>Bacteria</taxon>
        <taxon>Bacillati</taxon>
        <taxon>Bacillota</taxon>
        <taxon>Clostridia</taxon>
        <taxon>Eubacteriales</taxon>
        <taxon>Acutalibacteraceae</taxon>
        <taxon>Acutalibacter</taxon>
    </lineage>
</organism>
<evidence type="ECO:0000256" key="1">
    <source>
        <dbReference type="ARBA" id="ARBA00022679"/>
    </source>
</evidence>
<comment type="caution">
    <text evidence="4">The sequence shown here is derived from an EMBL/GenBank/DDBJ whole genome shotgun (WGS) entry which is preliminary data.</text>
</comment>
<evidence type="ECO:0000313" key="4">
    <source>
        <dbReference type="EMBL" id="HJB37266.1"/>
    </source>
</evidence>
<dbReference type="PROSITE" id="PS51186">
    <property type="entry name" value="GNAT"/>
    <property type="match status" value="1"/>
</dbReference>
<evidence type="ECO:0000256" key="2">
    <source>
        <dbReference type="ARBA" id="ARBA00023315"/>
    </source>
</evidence>
<dbReference type="AlphaFoldDB" id="A0A9D2RZ03"/>
<dbReference type="InterPro" id="IPR050832">
    <property type="entry name" value="Bact_Acetyltransf"/>
</dbReference>
<dbReference type="Proteomes" id="UP000824214">
    <property type="component" value="Unassembled WGS sequence"/>
</dbReference>
<proteinExistence type="predicted"/>
<reference evidence="4" key="2">
    <citation type="submission" date="2021-04" db="EMBL/GenBank/DDBJ databases">
        <authorList>
            <person name="Gilroy R."/>
        </authorList>
    </citation>
    <scope>NUCLEOTIDE SEQUENCE</scope>
    <source>
        <strain evidence="4">ChiBcolR8-3208</strain>
    </source>
</reference>
<keyword evidence="1" id="KW-0808">Transferase</keyword>
<dbReference type="EMBL" id="DWXZ01000082">
    <property type="protein sequence ID" value="HJB37266.1"/>
    <property type="molecule type" value="Genomic_DNA"/>
</dbReference>
<keyword evidence="2" id="KW-0012">Acyltransferase</keyword>
<dbReference type="InterPro" id="IPR016181">
    <property type="entry name" value="Acyl_CoA_acyltransferase"/>
</dbReference>
<accession>A0A9D2RZ03</accession>
<evidence type="ECO:0000313" key="5">
    <source>
        <dbReference type="Proteomes" id="UP000824214"/>
    </source>
</evidence>
<protein>
    <submittedName>
        <fullName evidence="4">GNAT family N-acetyltransferase</fullName>
    </submittedName>
</protein>
<name>A0A9D2RZ03_9FIRM</name>
<dbReference type="PANTHER" id="PTHR43877">
    <property type="entry name" value="AMINOALKYLPHOSPHONATE N-ACETYLTRANSFERASE-RELATED-RELATED"/>
    <property type="match status" value="1"/>
</dbReference>
<feature type="domain" description="N-acetyltransferase" evidence="3">
    <location>
        <begin position="39"/>
        <end position="185"/>
    </location>
</feature>
<dbReference type="Pfam" id="PF00583">
    <property type="entry name" value="Acetyltransf_1"/>
    <property type="match status" value="1"/>
</dbReference>
<gene>
    <name evidence="4" type="ORF">H9942_04265</name>
</gene>
<dbReference type="SUPFAM" id="SSF55729">
    <property type="entry name" value="Acyl-CoA N-acyltransferases (Nat)"/>
    <property type="match status" value="1"/>
</dbReference>
<dbReference type="InterPro" id="IPR000182">
    <property type="entry name" value="GNAT_dom"/>
</dbReference>
<evidence type="ECO:0000259" key="3">
    <source>
        <dbReference type="PROSITE" id="PS51186"/>
    </source>
</evidence>
<dbReference type="PANTHER" id="PTHR43877:SF2">
    <property type="entry name" value="AMINOALKYLPHOSPHONATE N-ACETYLTRANSFERASE-RELATED"/>
    <property type="match status" value="1"/>
</dbReference>
<dbReference type="Gene3D" id="3.40.630.30">
    <property type="match status" value="1"/>
</dbReference>
<dbReference type="CDD" id="cd04301">
    <property type="entry name" value="NAT_SF"/>
    <property type="match status" value="1"/>
</dbReference>
<reference evidence="4" key="1">
    <citation type="journal article" date="2021" name="PeerJ">
        <title>Extensive microbial diversity within the chicken gut microbiome revealed by metagenomics and culture.</title>
        <authorList>
            <person name="Gilroy R."/>
            <person name="Ravi A."/>
            <person name="Getino M."/>
            <person name="Pursley I."/>
            <person name="Horton D.L."/>
            <person name="Alikhan N.F."/>
            <person name="Baker D."/>
            <person name="Gharbi K."/>
            <person name="Hall N."/>
            <person name="Watson M."/>
            <person name="Adriaenssens E.M."/>
            <person name="Foster-Nyarko E."/>
            <person name="Jarju S."/>
            <person name="Secka A."/>
            <person name="Antonio M."/>
            <person name="Oren A."/>
            <person name="Chaudhuri R.R."/>
            <person name="La Ragione R."/>
            <person name="Hildebrand F."/>
            <person name="Pallen M.J."/>
        </authorList>
    </citation>
    <scope>NUCLEOTIDE SEQUENCE</scope>
    <source>
        <strain evidence="4">ChiBcolR8-3208</strain>
    </source>
</reference>
<dbReference type="GO" id="GO:0016747">
    <property type="term" value="F:acyltransferase activity, transferring groups other than amino-acyl groups"/>
    <property type="evidence" value="ECO:0007669"/>
    <property type="project" value="InterPro"/>
</dbReference>